<dbReference type="Proteomes" id="UP000283832">
    <property type="component" value="Unassembled WGS sequence"/>
</dbReference>
<protein>
    <recommendedName>
        <fullName evidence="1">Glyoxalase/fosfomycin resistance/dioxygenase domain-containing protein</fullName>
    </recommendedName>
</protein>
<evidence type="ECO:0000313" key="2">
    <source>
        <dbReference type="EMBL" id="RIV34580.1"/>
    </source>
</evidence>
<dbReference type="Pfam" id="PF00903">
    <property type="entry name" value="Glyoxalase"/>
    <property type="match status" value="1"/>
</dbReference>
<comment type="caution">
    <text evidence="2">The sequence shown here is derived from an EMBL/GenBank/DDBJ whole genome shotgun (WGS) entry which is preliminary data.</text>
</comment>
<dbReference type="RefSeq" id="WP_119579114.1">
    <property type="nucleotide sequence ID" value="NZ_QXEC01000026.1"/>
</dbReference>
<evidence type="ECO:0000313" key="3">
    <source>
        <dbReference type="Proteomes" id="UP000283832"/>
    </source>
</evidence>
<organism evidence="2 3">
    <name type="scientific">Micromonospora radicis</name>
    <dbReference type="NCBI Taxonomy" id="1894971"/>
    <lineage>
        <taxon>Bacteria</taxon>
        <taxon>Bacillati</taxon>
        <taxon>Actinomycetota</taxon>
        <taxon>Actinomycetes</taxon>
        <taxon>Micromonosporales</taxon>
        <taxon>Micromonosporaceae</taxon>
        <taxon>Micromonospora</taxon>
    </lineage>
</organism>
<sequence>MAVTIAHRCIHARDIHETLAFYTGLLGLTTRENSQFPDKGIMFSRDNIDSPDPVIADYINALVTEKLPTLYAMPAVKQFDIAGIFMAVPGTESTGPWIDTFLWNYPPYANHEAYEEVNHVGFARLEFLVDDFEGTRERLREAGARFISEEIVIPAGVLPDGPVGPTRAMSLRDPNNIVIVLIEA</sequence>
<dbReference type="SUPFAM" id="SSF54593">
    <property type="entry name" value="Glyoxalase/Bleomycin resistance protein/Dihydroxybiphenyl dioxygenase"/>
    <property type="match status" value="1"/>
</dbReference>
<proteinExistence type="predicted"/>
<dbReference type="InterPro" id="IPR029068">
    <property type="entry name" value="Glyas_Bleomycin-R_OHBP_Dase"/>
</dbReference>
<dbReference type="EMBL" id="QXEC01000026">
    <property type="protein sequence ID" value="RIV34580.1"/>
    <property type="molecule type" value="Genomic_DNA"/>
</dbReference>
<dbReference type="OrthoDB" id="115162at2"/>
<evidence type="ECO:0000259" key="1">
    <source>
        <dbReference type="Pfam" id="PF00903"/>
    </source>
</evidence>
<dbReference type="InterPro" id="IPR004360">
    <property type="entry name" value="Glyas_Fos-R_dOase_dom"/>
</dbReference>
<feature type="domain" description="Glyoxalase/fosfomycin resistance/dioxygenase" evidence="1">
    <location>
        <begin position="5"/>
        <end position="149"/>
    </location>
</feature>
<gene>
    <name evidence="2" type="ORF">D2L64_21985</name>
</gene>
<dbReference type="AlphaFoldDB" id="A0A418MPQ1"/>
<accession>A0A418MPQ1</accession>
<keyword evidence="3" id="KW-1185">Reference proteome</keyword>
<name>A0A418MPQ1_9ACTN</name>
<dbReference type="Gene3D" id="3.10.180.10">
    <property type="entry name" value="2,3-Dihydroxybiphenyl 1,2-Dioxygenase, domain 1"/>
    <property type="match status" value="1"/>
</dbReference>
<reference evidence="2 3" key="1">
    <citation type="submission" date="2018-08" db="EMBL/GenBank/DDBJ databases">
        <title>Jishengella sp. nov., isolated from a root of Azadirachta indica A. Juss. var. siamensis Valenton.</title>
        <authorList>
            <person name="Kuncharoen N."/>
            <person name="Tanasupawat S."/>
            <person name="Kudo T."/>
            <person name="Ohkuma M."/>
        </authorList>
    </citation>
    <scope>NUCLEOTIDE SEQUENCE [LARGE SCALE GENOMIC DNA]</scope>
    <source>
        <strain evidence="2 3">AZ1-13</strain>
    </source>
</reference>